<dbReference type="PANTHER" id="PTHR43401:SF2">
    <property type="entry name" value="L-THREONINE 3-DEHYDROGENASE"/>
    <property type="match status" value="1"/>
</dbReference>
<name>A0ABV1DB77_9FIRM</name>
<evidence type="ECO:0000256" key="1">
    <source>
        <dbReference type="ARBA" id="ARBA00022723"/>
    </source>
</evidence>
<dbReference type="Gene3D" id="3.40.50.720">
    <property type="entry name" value="NAD(P)-binding Rossmann-like Domain"/>
    <property type="match status" value="1"/>
</dbReference>
<sequence>MEMFREGIISEPGKVVLRQREKRRPGAREALIRIKSSAVCGSDMHIFSGRHPYVSLPTTVGHEVAGIVEETGSEVTAVKVGDRVCVEPLITCGTCYYCRRGRYDYCENLKLKYRTGNSGYADYYYAEEQWIHRLPDEMSFDEGALMEPFACTVHAAMKAKIHLCDSVCVMGDGPIGLMLAQLSLACGATHVYVMGLQEDNLTLAKTFGCIPLVSGSEGIEEIMRRTEGRGVDVAFEAVGIPATFNQTMAVTKRGGRAIIFGIFEDEFKTKALVDAMVREIEVVGTSSYCWDFQRGIDLVSAGKVDLKSLITHRFPLAEVQKAMDLKKGAGRQPLKIILEP</sequence>
<dbReference type="InterPro" id="IPR011032">
    <property type="entry name" value="GroES-like_sf"/>
</dbReference>
<gene>
    <name evidence="6" type="ORF">WMQ36_21855</name>
</gene>
<dbReference type="Proteomes" id="UP001454086">
    <property type="component" value="Unassembled WGS sequence"/>
</dbReference>
<dbReference type="Gene3D" id="3.90.180.10">
    <property type="entry name" value="Medium-chain alcohol dehydrogenases, catalytic domain"/>
    <property type="match status" value="1"/>
</dbReference>
<accession>A0ABV1DB77</accession>
<feature type="domain" description="Enoyl reductase (ER)" evidence="5">
    <location>
        <begin position="10"/>
        <end position="338"/>
    </location>
</feature>
<dbReference type="InterPro" id="IPR002328">
    <property type="entry name" value="ADH_Zn_CS"/>
</dbReference>
<dbReference type="SMART" id="SM00829">
    <property type="entry name" value="PKS_ER"/>
    <property type="match status" value="1"/>
</dbReference>
<dbReference type="InterPro" id="IPR013149">
    <property type="entry name" value="ADH-like_C"/>
</dbReference>
<protein>
    <submittedName>
        <fullName evidence="6">Alcohol dehydrogenase catalytic domain-containing protein</fullName>
    </submittedName>
</protein>
<keyword evidence="3" id="KW-0560">Oxidoreductase</keyword>
<evidence type="ECO:0000256" key="3">
    <source>
        <dbReference type="ARBA" id="ARBA00023002"/>
    </source>
</evidence>
<comment type="caution">
    <text evidence="6">The sequence shown here is derived from an EMBL/GenBank/DDBJ whole genome shotgun (WGS) entry which is preliminary data.</text>
</comment>
<dbReference type="SUPFAM" id="SSF50129">
    <property type="entry name" value="GroES-like"/>
    <property type="match status" value="1"/>
</dbReference>
<keyword evidence="7" id="KW-1185">Reference proteome</keyword>
<evidence type="ECO:0000259" key="5">
    <source>
        <dbReference type="SMART" id="SM00829"/>
    </source>
</evidence>
<evidence type="ECO:0000256" key="2">
    <source>
        <dbReference type="ARBA" id="ARBA00022833"/>
    </source>
</evidence>
<dbReference type="RefSeq" id="WP_040382371.1">
    <property type="nucleotide sequence ID" value="NZ_JBBMFM010000116.1"/>
</dbReference>
<dbReference type="PANTHER" id="PTHR43401">
    <property type="entry name" value="L-THREONINE 3-DEHYDROGENASE"/>
    <property type="match status" value="1"/>
</dbReference>
<keyword evidence="2 4" id="KW-0862">Zinc</keyword>
<dbReference type="Pfam" id="PF08240">
    <property type="entry name" value="ADH_N"/>
    <property type="match status" value="1"/>
</dbReference>
<dbReference type="SUPFAM" id="SSF51735">
    <property type="entry name" value="NAD(P)-binding Rossmann-fold domains"/>
    <property type="match status" value="1"/>
</dbReference>
<dbReference type="Pfam" id="PF00107">
    <property type="entry name" value="ADH_zinc_N"/>
    <property type="match status" value="1"/>
</dbReference>
<evidence type="ECO:0000313" key="6">
    <source>
        <dbReference type="EMBL" id="MEQ2427614.1"/>
    </source>
</evidence>
<dbReference type="PROSITE" id="PS00059">
    <property type="entry name" value="ADH_ZINC"/>
    <property type="match status" value="1"/>
</dbReference>
<reference evidence="6 7" key="1">
    <citation type="submission" date="2024-03" db="EMBL/GenBank/DDBJ databases">
        <title>Human intestinal bacterial collection.</title>
        <authorList>
            <person name="Pauvert C."/>
            <person name="Hitch T.C.A."/>
            <person name="Clavel T."/>
        </authorList>
    </citation>
    <scope>NUCLEOTIDE SEQUENCE [LARGE SCALE GENOMIC DNA]</scope>
    <source>
        <strain evidence="6 7">CLA-SR-H021</strain>
    </source>
</reference>
<dbReference type="InterPro" id="IPR013154">
    <property type="entry name" value="ADH-like_N"/>
</dbReference>
<proteinExistence type="inferred from homology"/>
<dbReference type="InterPro" id="IPR020843">
    <property type="entry name" value="ER"/>
</dbReference>
<dbReference type="EMBL" id="JBBMFM010000116">
    <property type="protein sequence ID" value="MEQ2427614.1"/>
    <property type="molecule type" value="Genomic_DNA"/>
</dbReference>
<organism evidence="6 7">
    <name type="scientific">Enterocloster hominis</name>
    <name type="common">ex Hitch et al. 2024</name>
    <dbReference type="NCBI Taxonomy" id="1917870"/>
    <lineage>
        <taxon>Bacteria</taxon>
        <taxon>Bacillati</taxon>
        <taxon>Bacillota</taxon>
        <taxon>Clostridia</taxon>
        <taxon>Lachnospirales</taxon>
        <taxon>Lachnospiraceae</taxon>
        <taxon>Enterocloster</taxon>
    </lineage>
</organism>
<dbReference type="InterPro" id="IPR036291">
    <property type="entry name" value="NAD(P)-bd_dom_sf"/>
</dbReference>
<evidence type="ECO:0000313" key="7">
    <source>
        <dbReference type="Proteomes" id="UP001454086"/>
    </source>
</evidence>
<comment type="cofactor">
    <cofactor evidence="4">
        <name>Zn(2+)</name>
        <dbReference type="ChEBI" id="CHEBI:29105"/>
    </cofactor>
</comment>
<keyword evidence="1 4" id="KW-0479">Metal-binding</keyword>
<dbReference type="InterPro" id="IPR050129">
    <property type="entry name" value="Zn_alcohol_dh"/>
</dbReference>
<comment type="similarity">
    <text evidence="4">Belongs to the zinc-containing alcohol dehydrogenase family.</text>
</comment>
<evidence type="ECO:0000256" key="4">
    <source>
        <dbReference type="RuleBase" id="RU361277"/>
    </source>
</evidence>